<dbReference type="Proteomes" id="UP001600064">
    <property type="component" value="Unassembled WGS sequence"/>
</dbReference>
<dbReference type="EMBL" id="JAZGUE010000003">
    <property type="protein sequence ID" value="KAL2269222.1"/>
    <property type="molecule type" value="Genomic_DNA"/>
</dbReference>
<organism evidence="2 3">
    <name type="scientific">Remersonia thermophila</name>
    <dbReference type="NCBI Taxonomy" id="72144"/>
    <lineage>
        <taxon>Eukaryota</taxon>
        <taxon>Fungi</taxon>
        <taxon>Dikarya</taxon>
        <taxon>Ascomycota</taxon>
        <taxon>Pezizomycotina</taxon>
        <taxon>Sordariomycetes</taxon>
        <taxon>Sordariomycetidae</taxon>
        <taxon>Sordariales</taxon>
        <taxon>Sordariales incertae sedis</taxon>
        <taxon>Remersonia</taxon>
    </lineage>
</organism>
<evidence type="ECO:0000256" key="1">
    <source>
        <dbReference type="SAM" id="MobiDB-lite"/>
    </source>
</evidence>
<feature type="region of interest" description="Disordered" evidence="1">
    <location>
        <begin position="319"/>
        <end position="340"/>
    </location>
</feature>
<accession>A0ABR4DI11</accession>
<sequence>MLALSDLPTELLDAIVTALCGDNEPQEHPITCCVHSWYEDTPVEEQPPVLCDRQRQASLRSLCLTSRRIYAVALPHLYHHLQPSSNWWRLVQTLAIHPHLASCVRSLRLDDEDQPPHDVESWVWEDPILRPLYEVRRAEYLEACPDELDEPAFGPAWEDGYEQKDDARRMTEFEHCFDMDHNLALSLLTSMLPNLETLVATVGFAVAFRFNKPGSLPRLRNIHLSPNRRQWTIDVRRTLQRLFAAVNESLENVILEYCSEHSSWNGRVYPAQRALDFQAKLREADHVSGEARVRARGGPGRGFGRRGGGFAEWRAVAGDGTARGRREQRRGERRRRGRGLPLRRAVQLHLPRRHPADCHRLDPPQKPSVAHAHLLSQRHTLACSSTWA</sequence>
<proteinExistence type="predicted"/>
<keyword evidence="3" id="KW-1185">Reference proteome</keyword>
<comment type="caution">
    <text evidence="2">The sequence shown here is derived from an EMBL/GenBank/DDBJ whole genome shotgun (WGS) entry which is preliminary data.</text>
</comment>
<evidence type="ECO:0000313" key="3">
    <source>
        <dbReference type="Proteomes" id="UP001600064"/>
    </source>
</evidence>
<dbReference type="RefSeq" id="XP_070867946.1">
    <property type="nucleotide sequence ID" value="XM_071010516.1"/>
</dbReference>
<reference evidence="2 3" key="1">
    <citation type="journal article" date="2024" name="Commun. Biol.">
        <title>Comparative genomic analysis of thermophilic fungi reveals convergent evolutionary adaptations and gene losses.</title>
        <authorList>
            <person name="Steindorff A.S."/>
            <person name="Aguilar-Pontes M.V."/>
            <person name="Robinson A.J."/>
            <person name="Andreopoulos B."/>
            <person name="LaButti K."/>
            <person name="Kuo A."/>
            <person name="Mondo S."/>
            <person name="Riley R."/>
            <person name="Otillar R."/>
            <person name="Haridas S."/>
            <person name="Lipzen A."/>
            <person name="Grimwood J."/>
            <person name="Schmutz J."/>
            <person name="Clum A."/>
            <person name="Reid I.D."/>
            <person name="Moisan M.C."/>
            <person name="Butler G."/>
            <person name="Nguyen T.T.M."/>
            <person name="Dewar K."/>
            <person name="Conant G."/>
            <person name="Drula E."/>
            <person name="Henrissat B."/>
            <person name="Hansel C."/>
            <person name="Singer S."/>
            <person name="Hutchinson M.I."/>
            <person name="de Vries R.P."/>
            <person name="Natvig D.O."/>
            <person name="Powell A.J."/>
            <person name="Tsang A."/>
            <person name="Grigoriev I.V."/>
        </authorList>
    </citation>
    <scope>NUCLEOTIDE SEQUENCE [LARGE SCALE GENOMIC DNA]</scope>
    <source>
        <strain evidence="2 3">ATCC 22073</strain>
    </source>
</reference>
<dbReference type="GeneID" id="98125160"/>
<evidence type="ECO:0000313" key="2">
    <source>
        <dbReference type="EMBL" id="KAL2269222.1"/>
    </source>
</evidence>
<feature type="compositionally biased region" description="Basic residues" evidence="1">
    <location>
        <begin position="326"/>
        <end position="338"/>
    </location>
</feature>
<protein>
    <recommendedName>
        <fullName evidence="4">F-box domain-containing protein</fullName>
    </recommendedName>
</protein>
<name>A0ABR4DI11_9PEZI</name>
<evidence type="ECO:0008006" key="4">
    <source>
        <dbReference type="Google" id="ProtNLM"/>
    </source>
</evidence>
<gene>
    <name evidence="2" type="ORF">VTJ83DRAFT_4068</name>
</gene>